<dbReference type="SUPFAM" id="SSF53383">
    <property type="entry name" value="PLP-dependent transferases"/>
    <property type="match status" value="1"/>
</dbReference>
<feature type="non-terminal residue" evidence="1">
    <location>
        <position position="1"/>
    </location>
</feature>
<dbReference type="Gene3D" id="3.90.1150.10">
    <property type="entry name" value="Aspartate Aminotransferase, domain 1"/>
    <property type="match status" value="1"/>
</dbReference>
<proteinExistence type="predicted"/>
<organism evidence="1">
    <name type="scientific">marine sediment metagenome</name>
    <dbReference type="NCBI Taxonomy" id="412755"/>
    <lineage>
        <taxon>unclassified sequences</taxon>
        <taxon>metagenomes</taxon>
        <taxon>ecological metagenomes</taxon>
    </lineage>
</organism>
<name>X1CZU3_9ZZZZ</name>
<dbReference type="EMBL" id="BART01036745">
    <property type="protein sequence ID" value="GAH14061.1"/>
    <property type="molecule type" value="Genomic_DNA"/>
</dbReference>
<dbReference type="InterPro" id="IPR015424">
    <property type="entry name" value="PyrdxlP-dep_Trfase"/>
</dbReference>
<reference evidence="1" key="1">
    <citation type="journal article" date="2014" name="Front. Microbiol.">
        <title>High frequency of phylogenetically diverse reductive dehalogenase-homologous genes in deep subseafloor sedimentary metagenomes.</title>
        <authorList>
            <person name="Kawai M."/>
            <person name="Futagami T."/>
            <person name="Toyoda A."/>
            <person name="Takaki Y."/>
            <person name="Nishi S."/>
            <person name="Hori S."/>
            <person name="Arai W."/>
            <person name="Tsubouchi T."/>
            <person name="Morono Y."/>
            <person name="Uchiyama I."/>
            <person name="Ito T."/>
            <person name="Fujiyama A."/>
            <person name="Inagaki F."/>
            <person name="Takami H."/>
        </authorList>
    </citation>
    <scope>NUCLEOTIDE SEQUENCE</scope>
    <source>
        <strain evidence="1">Expedition CK06-06</strain>
    </source>
</reference>
<comment type="caution">
    <text evidence="1">The sequence shown here is derived from an EMBL/GenBank/DDBJ whole genome shotgun (WGS) entry which is preliminary data.</text>
</comment>
<sequence>GGGVDPAQLHQELRHVLVKAFVRCFFQDLLQCHVDRFIPTLLSRPCYPDTALAINEKCFEKGLLMFAPVGIAHECIKIAPPLITTKDALEEGLSVLDEVCDEVLEGWGGPISVKSG</sequence>
<gene>
    <name evidence="1" type="ORF">S01H4_61818</name>
</gene>
<dbReference type="InterPro" id="IPR015422">
    <property type="entry name" value="PyrdxlP-dep_Trfase_small"/>
</dbReference>
<dbReference type="AlphaFoldDB" id="X1CZU3"/>
<evidence type="ECO:0000313" key="1">
    <source>
        <dbReference type="EMBL" id="GAH14061.1"/>
    </source>
</evidence>
<accession>X1CZU3</accession>
<protein>
    <recommendedName>
        <fullName evidence="2">Aminotransferase class III-fold pyridoxal phosphate-dependent enzyme</fullName>
    </recommendedName>
</protein>
<evidence type="ECO:0008006" key="2">
    <source>
        <dbReference type="Google" id="ProtNLM"/>
    </source>
</evidence>